<name>A0A1S2PT77_9ACTN</name>
<sequence length="99" mass="10580">MIVLLAVSACSTTPDRAVSDKQLRELGESSQAVQARERAEQRFRSVAQAYADRTPLTRQVRAPHRDTVASCVACNVGALPRAAERNSSALSVVGWQGAG</sequence>
<reference evidence="1 2" key="1">
    <citation type="submission" date="2016-10" db="EMBL/GenBank/DDBJ databases">
        <title>Genome sequence of Streptomyces sp. MUSC 1.</title>
        <authorList>
            <person name="Lee L.-H."/>
            <person name="Ser H.-L."/>
            <person name="Law J.W.-F."/>
        </authorList>
    </citation>
    <scope>NUCLEOTIDE SEQUENCE [LARGE SCALE GENOMIC DNA]</scope>
    <source>
        <strain evidence="1 2">MUSC 1</strain>
    </source>
</reference>
<dbReference type="EMBL" id="MLYO01000059">
    <property type="protein sequence ID" value="OIJ97021.1"/>
    <property type="molecule type" value="Genomic_DNA"/>
</dbReference>
<keyword evidence="2" id="KW-1185">Reference proteome</keyword>
<accession>A0A1S2PT77</accession>
<evidence type="ECO:0000313" key="2">
    <source>
        <dbReference type="Proteomes" id="UP000179642"/>
    </source>
</evidence>
<dbReference type="Proteomes" id="UP000179642">
    <property type="component" value="Unassembled WGS sequence"/>
</dbReference>
<organism evidence="1 2">
    <name type="scientific">Streptomyces monashensis</name>
    <dbReference type="NCBI Taxonomy" id="1678012"/>
    <lineage>
        <taxon>Bacteria</taxon>
        <taxon>Bacillati</taxon>
        <taxon>Actinomycetota</taxon>
        <taxon>Actinomycetes</taxon>
        <taxon>Kitasatosporales</taxon>
        <taxon>Streptomycetaceae</taxon>
        <taxon>Streptomyces</taxon>
    </lineage>
</organism>
<comment type="caution">
    <text evidence="1">The sequence shown here is derived from an EMBL/GenBank/DDBJ whole genome shotgun (WGS) entry which is preliminary data.</text>
</comment>
<proteinExistence type="predicted"/>
<evidence type="ECO:0000313" key="1">
    <source>
        <dbReference type="EMBL" id="OIJ97021.1"/>
    </source>
</evidence>
<protein>
    <submittedName>
        <fullName evidence="1">Uncharacterized protein</fullName>
    </submittedName>
</protein>
<dbReference type="AlphaFoldDB" id="A0A1S2PT77"/>
<gene>
    <name evidence="1" type="ORF">BIV23_31490</name>
</gene>